<name>X1QZ82_9ZZZZ</name>
<protein>
    <submittedName>
        <fullName evidence="2">Uncharacterized protein</fullName>
    </submittedName>
</protein>
<proteinExistence type="predicted"/>
<reference evidence="2" key="1">
    <citation type="journal article" date="2014" name="Front. Microbiol.">
        <title>High frequency of phylogenetically diverse reductive dehalogenase-homologous genes in deep subseafloor sedimentary metagenomes.</title>
        <authorList>
            <person name="Kawai M."/>
            <person name="Futagami T."/>
            <person name="Toyoda A."/>
            <person name="Takaki Y."/>
            <person name="Nishi S."/>
            <person name="Hori S."/>
            <person name="Arai W."/>
            <person name="Tsubouchi T."/>
            <person name="Morono Y."/>
            <person name="Uchiyama I."/>
            <person name="Ito T."/>
            <person name="Fujiyama A."/>
            <person name="Inagaki F."/>
            <person name="Takami H."/>
        </authorList>
    </citation>
    <scope>NUCLEOTIDE SEQUENCE</scope>
    <source>
        <strain evidence="2">Expedition CK06-06</strain>
    </source>
</reference>
<organism evidence="2">
    <name type="scientific">marine sediment metagenome</name>
    <dbReference type="NCBI Taxonomy" id="412755"/>
    <lineage>
        <taxon>unclassified sequences</taxon>
        <taxon>metagenomes</taxon>
        <taxon>ecological metagenomes</taxon>
    </lineage>
</organism>
<dbReference type="EMBL" id="BARV01039864">
    <property type="protein sequence ID" value="GAI48594.1"/>
    <property type="molecule type" value="Genomic_DNA"/>
</dbReference>
<keyword evidence="1" id="KW-0812">Transmembrane</keyword>
<keyword evidence="1" id="KW-1133">Transmembrane helix</keyword>
<gene>
    <name evidence="2" type="ORF">S06H3_60961</name>
</gene>
<comment type="caution">
    <text evidence="2">The sequence shown here is derived from an EMBL/GenBank/DDBJ whole genome shotgun (WGS) entry which is preliminary data.</text>
</comment>
<evidence type="ECO:0000256" key="1">
    <source>
        <dbReference type="SAM" id="Phobius"/>
    </source>
</evidence>
<accession>X1QZ82</accession>
<keyword evidence="1" id="KW-0472">Membrane</keyword>
<sequence length="44" mass="4924">MAAVATGHEIAKGEIFWVLLFGLITISFWFTALVKKFMEGKLHA</sequence>
<evidence type="ECO:0000313" key="2">
    <source>
        <dbReference type="EMBL" id="GAI48594.1"/>
    </source>
</evidence>
<feature type="transmembrane region" description="Helical" evidence="1">
    <location>
        <begin position="15"/>
        <end position="34"/>
    </location>
</feature>
<dbReference type="AlphaFoldDB" id="X1QZ82"/>